<organism evidence="3 4">
    <name type="scientific">Canavalia gladiata</name>
    <name type="common">Sword bean</name>
    <name type="synonym">Dolichos gladiatus</name>
    <dbReference type="NCBI Taxonomy" id="3824"/>
    <lineage>
        <taxon>Eukaryota</taxon>
        <taxon>Viridiplantae</taxon>
        <taxon>Streptophyta</taxon>
        <taxon>Embryophyta</taxon>
        <taxon>Tracheophyta</taxon>
        <taxon>Spermatophyta</taxon>
        <taxon>Magnoliopsida</taxon>
        <taxon>eudicotyledons</taxon>
        <taxon>Gunneridae</taxon>
        <taxon>Pentapetalae</taxon>
        <taxon>rosids</taxon>
        <taxon>fabids</taxon>
        <taxon>Fabales</taxon>
        <taxon>Fabaceae</taxon>
        <taxon>Papilionoideae</taxon>
        <taxon>50 kb inversion clade</taxon>
        <taxon>NPAAA clade</taxon>
        <taxon>indigoferoid/millettioid clade</taxon>
        <taxon>Phaseoleae</taxon>
        <taxon>Canavalia</taxon>
    </lineage>
</organism>
<name>A0AAN9QK27_CANGL</name>
<dbReference type="AlphaFoldDB" id="A0AAN9QK27"/>
<proteinExistence type="predicted"/>
<dbReference type="Pfam" id="PF03080">
    <property type="entry name" value="Neprosin"/>
    <property type="match status" value="1"/>
</dbReference>
<dbReference type="InterPro" id="IPR053168">
    <property type="entry name" value="Glutamic_endopeptidase"/>
</dbReference>
<reference evidence="3 4" key="1">
    <citation type="submission" date="2024-01" db="EMBL/GenBank/DDBJ databases">
        <title>The genomes of 5 underutilized Papilionoideae crops provide insights into root nodulation and disease resistanc.</title>
        <authorList>
            <person name="Jiang F."/>
        </authorList>
    </citation>
    <scope>NUCLEOTIDE SEQUENCE [LARGE SCALE GENOMIC DNA]</scope>
    <source>
        <strain evidence="3">LVBAO_FW01</strain>
        <tissue evidence="3">Leaves</tissue>
    </source>
</reference>
<feature type="chain" id="PRO_5042844734" description="Neprosin PEP catalytic domain-containing protein" evidence="1">
    <location>
        <begin position="23"/>
        <end position="320"/>
    </location>
</feature>
<dbReference type="PANTHER" id="PTHR31589:SF233">
    <property type="entry name" value="PROTEIN, PUTATIVE (DUF239)-RELATED"/>
    <property type="match status" value="1"/>
</dbReference>
<comment type="caution">
    <text evidence="3">The sequence shown here is derived from an EMBL/GenBank/DDBJ whole genome shotgun (WGS) entry which is preliminary data.</text>
</comment>
<evidence type="ECO:0000313" key="3">
    <source>
        <dbReference type="EMBL" id="KAK7340505.1"/>
    </source>
</evidence>
<evidence type="ECO:0000313" key="4">
    <source>
        <dbReference type="Proteomes" id="UP001367508"/>
    </source>
</evidence>
<dbReference type="Proteomes" id="UP001367508">
    <property type="component" value="Unassembled WGS sequence"/>
</dbReference>
<evidence type="ECO:0000259" key="2">
    <source>
        <dbReference type="PROSITE" id="PS52045"/>
    </source>
</evidence>
<evidence type="ECO:0000256" key="1">
    <source>
        <dbReference type="SAM" id="SignalP"/>
    </source>
</evidence>
<feature type="signal peptide" evidence="1">
    <location>
        <begin position="1"/>
        <end position="22"/>
    </location>
</feature>
<feature type="domain" description="Neprosin PEP catalytic" evidence="2">
    <location>
        <begin position="65"/>
        <end position="320"/>
    </location>
</feature>
<dbReference type="PROSITE" id="PS52045">
    <property type="entry name" value="NEPROSIN_PEP_CD"/>
    <property type="match status" value="1"/>
</dbReference>
<accession>A0AAN9QK27</accession>
<dbReference type="PANTHER" id="PTHR31589">
    <property type="entry name" value="PROTEIN, PUTATIVE (DUF239)-RELATED-RELATED"/>
    <property type="match status" value="1"/>
</dbReference>
<keyword evidence="4" id="KW-1185">Reference proteome</keyword>
<protein>
    <recommendedName>
        <fullName evidence="2">Neprosin PEP catalytic domain-containing protein</fullName>
    </recommendedName>
</protein>
<dbReference type="InterPro" id="IPR004314">
    <property type="entry name" value="Neprosin"/>
</dbReference>
<gene>
    <name evidence="3" type="ORF">VNO77_21211</name>
</gene>
<keyword evidence="1" id="KW-0732">Signal</keyword>
<dbReference type="Gene3D" id="3.90.1320.10">
    <property type="entry name" value="Outer-capsid protein sigma 3, large lobe"/>
    <property type="match status" value="1"/>
</dbReference>
<sequence>MDLVLQLVLVLCLCILYQKVDARNHNQQKRFQRSSGSRELESVLLTRDSEFDCIDIYKQPAFQNPLLKNHKIQLATLDTNQNTTYHGGYAKMNICNVTGVHPFQYSLSQIYAQSGPPAQLDVIQAGFGVAPEIYGDNRLRIIAYWKGKGKPGCFNILCPGFIQVDRVHGFGSTVNPVSQIGGNSQYYMEIHVEQDKKSGNWWLILDNFVKFGYWPKELFGHLNNGASMIRFGGEAAAPLDKPSPPMGTGKLPQAGYKNACTFYGLRIMDSGFTIQDINPRDMKIYLDTSPNFYDLRYQGYMGRHFREAFLYGGPGGQYGV</sequence>
<dbReference type="EMBL" id="JAYMYQ010000004">
    <property type="protein sequence ID" value="KAK7340505.1"/>
    <property type="molecule type" value="Genomic_DNA"/>
</dbReference>